<proteinExistence type="predicted"/>
<gene>
    <name evidence="1" type="ORF">M0M57_11735</name>
</gene>
<dbReference type="Proteomes" id="UP000830583">
    <property type="component" value="Chromosome"/>
</dbReference>
<evidence type="ECO:0000313" key="1">
    <source>
        <dbReference type="EMBL" id="UPQ78289.1"/>
    </source>
</evidence>
<reference evidence="1" key="1">
    <citation type="submission" date="2022-04" db="EMBL/GenBank/DDBJ databases">
        <title>Consumption of N2O by Flavobacterium azooxidireducens sp. nov. isolated from Decomposing Leaf Litter of Phragmites australis (Cav.).</title>
        <authorList>
            <person name="Behrendt U."/>
            <person name="Spanner T."/>
            <person name="Augustin J."/>
            <person name="Horn M.A."/>
            <person name="Kolb S."/>
            <person name="Ulrich A."/>
        </authorList>
    </citation>
    <scope>NUCLEOTIDE SEQUENCE</scope>
    <source>
        <strain evidence="1">IGB 4-14</strain>
    </source>
</reference>
<dbReference type="EMBL" id="CP096205">
    <property type="protein sequence ID" value="UPQ78289.1"/>
    <property type="molecule type" value="Genomic_DNA"/>
</dbReference>
<evidence type="ECO:0008006" key="3">
    <source>
        <dbReference type="Google" id="ProtNLM"/>
    </source>
</evidence>
<protein>
    <recommendedName>
        <fullName evidence="3">TPM domain-containing protein</fullName>
    </recommendedName>
</protein>
<dbReference type="RefSeq" id="WP_248433216.1">
    <property type="nucleotide sequence ID" value="NZ_CP096205.1"/>
</dbReference>
<sequence length="154" mass="18616">MKYIIMTIFLLKEISCCSQNENFEQIKLARYKISCDLETELNKIIERLSEEDRKLIFFISISKDNESYFISITTNFDADITKNYTGFFLLNSKQFLIIEEAPKIFFKFERIEEILLKSRKKRNNDLIVDSYIDELPMWLMRFNKNKYIEVYSSY</sequence>
<evidence type="ECO:0000313" key="2">
    <source>
        <dbReference type="Proteomes" id="UP000830583"/>
    </source>
</evidence>
<accession>A0ABY4KC53</accession>
<organism evidence="1 2">
    <name type="scientific">Flavobacterium azooxidireducens</name>
    <dbReference type="NCBI Taxonomy" id="1871076"/>
    <lineage>
        <taxon>Bacteria</taxon>
        <taxon>Pseudomonadati</taxon>
        <taxon>Bacteroidota</taxon>
        <taxon>Flavobacteriia</taxon>
        <taxon>Flavobacteriales</taxon>
        <taxon>Flavobacteriaceae</taxon>
        <taxon>Flavobacterium</taxon>
    </lineage>
</organism>
<keyword evidence="2" id="KW-1185">Reference proteome</keyword>
<name>A0ABY4KC53_9FLAO</name>